<evidence type="ECO:0000259" key="3">
    <source>
        <dbReference type="PROSITE" id="PS50192"/>
    </source>
</evidence>
<dbReference type="PROSITE" id="PS50192">
    <property type="entry name" value="T_SNARE"/>
    <property type="match status" value="1"/>
</dbReference>
<dbReference type="FunFam" id="1.20.5.110:FF:000035">
    <property type="entry name" value="Syntaxin-22 like"/>
    <property type="match status" value="1"/>
</dbReference>
<dbReference type="SUPFAM" id="SSF58038">
    <property type="entry name" value="SNARE fusion complex"/>
    <property type="match status" value="1"/>
</dbReference>
<name>A0A444Y1M7_ARAHY</name>
<proteinExistence type="inferred from homology"/>
<dbReference type="Proteomes" id="UP000289738">
    <property type="component" value="Chromosome B08"/>
</dbReference>
<dbReference type="GO" id="GO:0005484">
    <property type="term" value="F:SNAP receptor activity"/>
    <property type="evidence" value="ECO:0007669"/>
    <property type="project" value="InterPro"/>
</dbReference>
<dbReference type="InterPro" id="IPR008551">
    <property type="entry name" value="TANGO2"/>
</dbReference>
<dbReference type="InterPro" id="IPR006012">
    <property type="entry name" value="Syntaxin/epimorphin_CS"/>
</dbReference>
<dbReference type="CDD" id="cd15840">
    <property type="entry name" value="SNARE_Qa"/>
    <property type="match status" value="1"/>
</dbReference>
<dbReference type="EMBL" id="SDMP01000018">
    <property type="protein sequence ID" value="RYQ95776.1"/>
    <property type="molecule type" value="Genomic_DNA"/>
</dbReference>
<dbReference type="GO" id="GO:0006906">
    <property type="term" value="P:vesicle fusion"/>
    <property type="evidence" value="ECO:0007669"/>
    <property type="project" value="TreeGrafter"/>
</dbReference>
<evidence type="ECO:0000313" key="4">
    <source>
        <dbReference type="EMBL" id="RYQ95776.1"/>
    </source>
</evidence>
<comment type="caution">
    <text evidence="4">The sequence shown here is derived from an EMBL/GenBank/DDBJ whole genome shotgun (WGS) entry which is preliminary data.</text>
</comment>
<dbReference type="Pfam" id="PF05739">
    <property type="entry name" value="SNARE"/>
    <property type="match status" value="1"/>
</dbReference>
<dbReference type="InterPro" id="IPR000727">
    <property type="entry name" value="T_SNARE_dom"/>
</dbReference>
<organism evidence="4 5">
    <name type="scientific">Arachis hypogaea</name>
    <name type="common">Peanut</name>
    <dbReference type="NCBI Taxonomy" id="3818"/>
    <lineage>
        <taxon>Eukaryota</taxon>
        <taxon>Viridiplantae</taxon>
        <taxon>Streptophyta</taxon>
        <taxon>Embryophyta</taxon>
        <taxon>Tracheophyta</taxon>
        <taxon>Spermatophyta</taxon>
        <taxon>Magnoliopsida</taxon>
        <taxon>eudicotyledons</taxon>
        <taxon>Gunneridae</taxon>
        <taxon>Pentapetalae</taxon>
        <taxon>rosids</taxon>
        <taxon>fabids</taxon>
        <taxon>Fabales</taxon>
        <taxon>Fabaceae</taxon>
        <taxon>Papilionoideae</taxon>
        <taxon>50 kb inversion clade</taxon>
        <taxon>dalbergioids sensu lato</taxon>
        <taxon>Dalbergieae</taxon>
        <taxon>Pterocarpus clade</taxon>
        <taxon>Arachis</taxon>
    </lineage>
</organism>
<dbReference type="STRING" id="3818.A0A444Y1M7"/>
<dbReference type="SMART" id="SM00397">
    <property type="entry name" value="t_SNARE"/>
    <property type="match status" value="1"/>
</dbReference>
<accession>A0A444Y1M7</accession>
<dbReference type="Gene3D" id="1.20.5.110">
    <property type="match status" value="1"/>
</dbReference>
<sequence length="276" mass="30945">MLHRRRYQPCTAVSRNLHCTLLPSALLASLPSVAPLPGSSSSHPFRRPCSHRSLSNPNVHFSLRSRHEVEIEYVEGYDELEEEDDMEDFVNFRYISILFLSGSSEDEEAEAAAQRRVKQKNKLASMKSEKDSVDLKSKKAKPLGWWAGDIILGGRDELGSGTWLGSTRDGRVAFLTNFREVESLLEPKTRGDLPLRFLQAIIEEREQGIQEIQQQIGEVNEIFKDLAVLVHEQGAMIDDIGSNIEQSHAATAQARSQLAKASKTQRSNSSLVIYIV</sequence>
<keyword evidence="2" id="KW-0813">Transport</keyword>
<keyword evidence="2" id="KW-0653">Protein transport</keyword>
<dbReference type="Pfam" id="PF05742">
    <property type="entry name" value="TANGO2"/>
    <property type="match status" value="1"/>
</dbReference>
<dbReference type="GO" id="GO:0006886">
    <property type="term" value="P:intracellular protein transport"/>
    <property type="evidence" value="ECO:0007669"/>
    <property type="project" value="InterPro"/>
</dbReference>
<reference evidence="4 5" key="1">
    <citation type="submission" date="2019-01" db="EMBL/GenBank/DDBJ databases">
        <title>Sequencing of cultivated peanut Arachis hypogaea provides insights into genome evolution and oil improvement.</title>
        <authorList>
            <person name="Chen X."/>
        </authorList>
    </citation>
    <scope>NUCLEOTIDE SEQUENCE [LARGE SCALE GENOMIC DNA]</scope>
    <source>
        <strain evidence="5">cv. Fuhuasheng</strain>
        <tissue evidence="4">Leaves</tissue>
    </source>
</reference>
<evidence type="ECO:0000256" key="1">
    <source>
        <dbReference type="ARBA" id="ARBA00009063"/>
    </source>
</evidence>
<gene>
    <name evidence="4" type="ORF">Ahy_B08g091132</name>
</gene>
<dbReference type="PANTHER" id="PTHR19957">
    <property type="entry name" value="SYNTAXIN"/>
    <property type="match status" value="1"/>
</dbReference>
<evidence type="ECO:0000256" key="2">
    <source>
        <dbReference type="ARBA" id="ARBA00022927"/>
    </source>
</evidence>
<dbReference type="GO" id="GO:0000149">
    <property type="term" value="F:SNARE binding"/>
    <property type="evidence" value="ECO:0007669"/>
    <property type="project" value="TreeGrafter"/>
</dbReference>
<dbReference type="GO" id="GO:0048278">
    <property type="term" value="P:vesicle docking"/>
    <property type="evidence" value="ECO:0007669"/>
    <property type="project" value="TreeGrafter"/>
</dbReference>
<comment type="similarity">
    <text evidence="1">Belongs to the syntaxin family.</text>
</comment>
<dbReference type="GO" id="GO:0031201">
    <property type="term" value="C:SNARE complex"/>
    <property type="evidence" value="ECO:0007669"/>
    <property type="project" value="TreeGrafter"/>
</dbReference>
<dbReference type="AlphaFoldDB" id="A0A444Y1M7"/>
<dbReference type="PANTHER" id="PTHR19957:SF38">
    <property type="entry name" value="LD27581P"/>
    <property type="match status" value="1"/>
</dbReference>
<dbReference type="PROSITE" id="PS00914">
    <property type="entry name" value="SYNTAXIN"/>
    <property type="match status" value="1"/>
</dbReference>
<dbReference type="GO" id="GO:0012505">
    <property type="term" value="C:endomembrane system"/>
    <property type="evidence" value="ECO:0007669"/>
    <property type="project" value="TreeGrafter"/>
</dbReference>
<keyword evidence="5" id="KW-1185">Reference proteome</keyword>
<feature type="domain" description="T-SNARE coiled-coil homology" evidence="3">
    <location>
        <begin position="199"/>
        <end position="261"/>
    </location>
</feature>
<dbReference type="InterPro" id="IPR045242">
    <property type="entry name" value="Syntaxin"/>
</dbReference>
<evidence type="ECO:0000313" key="5">
    <source>
        <dbReference type="Proteomes" id="UP000289738"/>
    </source>
</evidence>
<protein>
    <recommendedName>
        <fullName evidence="3">t-SNARE coiled-coil homology domain-containing protein</fullName>
    </recommendedName>
</protein>